<dbReference type="RefSeq" id="WP_110559621.1">
    <property type="nucleotide sequence ID" value="NZ_PRCW01000031.1"/>
</dbReference>
<evidence type="ECO:0000259" key="4">
    <source>
        <dbReference type="PROSITE" id="PS50943"/>
    </source>
</evidence>
<dbReference type="Gene3D" id="2.10.109.10">
    <property type="entry name" value="Umud Fragment, subunit A"/>
    <property type="match status" value="1"/>
</dbReference>
<evidence type="ECO:0000256" key="2">
    <source>
        <dbReference type="ARBA" id="ARBA00023125"/>
    </source>
</evidence>
<dbReference type="InterPro" id="IPR036286">
    <property type="entry name" value="LexA/Signal_pep-like_sf"/>
</dbReference>
<dbReference type="InterPro" id="IPR001387">
    <property type="entry name" value="Cro/C1-type_HTH"/>
</dbReference>
<sequence length="244" mass="27023">MLDKENSDPEISKRLIEERSQRLKQAVKDAGGNRQVSERSGIPFGTLNAYLAGREMKVSALISLARACDVPLDWLAEGKGEPQAGNAMTSIPLASSSTDAIEVKFFDAEPSAGRGHIPDDWVGSESYYVPRSFLSSVLGVYSKKIFFVRIQGDSMKPSLNPGDTILVDYEPENFVEAVYVITIHGLLMVKRLSMKDPFNISIGSDNPHYQSFQVPLNRVGWMGTDMDADMRIIGRVVGRFQLNF</sequence>
<dbReference type="CDD" id="cd00093">
    <property type="entry name" value="HTH_XRE"/>
    <property type="match status" value="1"/>
</dbReference>
<organism evidence="5 6">
    <name type="scientific">Novacetimonas pomaceti</name>
    <dbReference type="NCBI Taxonomy" id="2021998"/>
    <lineage>
        <taxon>Bacteria</taxon>
        <taxon>Pseudomonadati</taxon>
        <taxon>Pseudomonadota</taxon>
        <taxon>Alphaproteobacteria</taxon>
        <taxon>Acetobacterales</taxon>
        <taxon>Acetobacteraceae</taxon>
        <taxon>Novacetimonas</taxon>
    </lineage>
</organism>
<keyword evidence="6" id="KW-1185">Reference proteome</keyword>
<protein>
    <submittedName>
        <fullName evidence="5">Peptidase</fullName>
    </submittedName>
</protein>
<dbReference type="EMBL" id="PRCW01000031">
    <property type="protein sequence ID" value="PYD48498.1"/>
    <property type="molecule type" value="Genomic_DNA"/>
</dbReference>
<keyword evidence="3" id="KW-0804">Transcription</keyword>
<dbReference type="InterPro" id="IPR039418">
    <property type="entry name" value="LexA-like"/>
</dbReference>
<proteinExistence type="predicted"/>
<keyword evidence="1" id="KW-0805">Transcription regulation</keyword>
<dbReference type="Proteomes" id="UP000248116">
    <property type="component" value="Unassembled WGS sequence"/>
</dbReference>
<gene>
    <name evidence="5" type="ORF">C3920_04115</name>
</gene>
<evidence type="ECO:0000313" key="5">
    <source>
        <dbReference type="EMBL" id="PYD48498.1"/>
    </source>
</evidence>
<evidence type="ECO:0000313" key="6">
    <source>
        <dbReference type="Proteomes" id="UP000248116"/>
    </source>
</evidence>
<evidence type="ECO:0000256" key="3">
    <source>
        <dbReference type="ARBA" id="ARBA00023163"/>
    </source>
</evidence>
<reference evidence="5 6" key="1">
    <citation type="submission" date="2018-02" db="EMBL/GenBank/DDBJ databases">
        <authorList>
            <person name="Skraban J."/>
            <person name="Trcek J."/>
        </authorList>
    </citation>
    <scope>NUCLEOTIDE SEQUENCE [LARGE SCALE GENOMIC DNA]</scope>
    <source>
        <strain evidence="5 6">AV446</strain>
    </source>
</reference>
<dbReference type="PANTHER" id="PTHR40661:SF3">
    <property type="entry name" value="FELS-1 PROPHAGE TRANSCRIPTIONAL REGULATOR"/>
    <property type="match status" value="1"/>
</dbReference>
<dbReference type="Gene3D" id="1.10.260.40">
    <property type="entry name" value="lambda repressor-like DNA-binding domains"/>
    <property type="match status" value="1"/>
</dbReference>
<keyword evidence="2" id="KW-0238">DNA-binding</keyword>
<name>A0ABX5P6W1_9PROT</name>
<feature type="domain" description="HTH cro/C1-type" evidence="4">
    <location>
        <begin position="34"/>
        <end position="75"/>
    </location>
</feature>
<dbReference type="CDD" id="cd06529">
    <property type="entry name" value="S24_LexA-like"/>
    <property type="match status" value="1"/>
</dbReference>
<dbReference type="Pfam" id="PF00717">
    <property type="entry name" value="Peptidase_S24"/>
    <property type="match status" value="1"/>
</dbReference>
<comment type="caution">
    <text evidence="5">The sequence shown here is derived from an EMBL/GenBank/DDBJ whole genome shotgun (WGS) entry which is preliminary data.</text>
</comment>
<evidence type="ECO:0000256" key="1">
    <source>
        <dbReference type="ARBA" id="ARBA00023015"/>
    </source>
</evidence>
<dbReference type="SMART" id="SM00530">
    <property type="entry name" value="HTH_XRE"/>
    <property type="match status" value="1"/>
</dbReference>
<dbReference type="InterPro" id="IPR015927">
    <property type="entry name" value="Peptidase_S24_S26A/B/C"/>
</dbReference>
<dbReference type="SUPFAM" id="SSF47413">
    <property type="entry name" value="lambda repressor-like DNA-binding domains"/>
    <property type="match status" value="1"/>
</dbReference>
<dbReference type="PANTHER" id="PTHR40661">
    <property type="match status" value="1"/>
</dbReference>
<dbReference type="SUPFAM" id="SSF51306">
    <property type="entry name" value="LexA/Signal peptidase"/>
    <property type="match status" value="1"/>
</dbReference>
<dbReference type="PROSITE" id="PS50943">
    <property type="entry name" value="HTH_CROC1"/>
    <property type="match status" value="1"/>
</dbReference>
<accession>A0ABX5P6W1</accession>
<dbReference type="InterPro" id="IPR010982">
    <property type="entry name" value="Lambda_DNA-bd_dom_sf"/>
</dbReference>
<dbReference type="Pfam" id="PF01381">
    <property type="entry name" value="HTH_3"/>
    <property type="match status" value="1"/>
</dbReference>